<protein>
    <submittedName>
        <fullName evidence="2">Uncharacterized protein</fullName>
    </submittedName>
</protein>
<accession>A0ABV7CVV7</accession>
<organism evidence="2 3">
    <name type="scientific">Virgibacillus xinjiangensis</name>
    <dbReference type="NCBI Taxonomy" id="393090"/>
    <lineage>
        <taxon>Bacteria</taxon>
        <taxon>Bacillati</taxon>
        <taxon>Bacillota</taxon>
        <taxon>Bacilli</taxon>
        <taxon>Bacillales</taxon>
        <taxon>Bacillaceae</taxon>
        <taxon>Virgibacillus</taxon>
    </lineage>
</organism>
<name>A0ABV7CVV7_9BACI</name>
<keyword evidence="1" id="KW-1133">Transmembrane helix</keyword>
<evidence type="ECO:0000313" key="2">
    <source>
        <dbReference type="EMBL" id="MFC3040467.1"/>
    </source>
</evidence>
<gene>
    <name evidence="2" type="ORF">ACFOGI_09440</name>
</gene>
<keyword evidence="1" id="KW-0472">Membrane</keyword>
<dbReference type="RefSeq" id="WP_390271736.1">
    <property type="nucleotide sequence ID" value="NZ_JBHRSA010000041.1"/>
</dbReference>
<feature type="transmembrane region" description="Helical" evidence="1">
    <location>
        <begin position="39"/>
        <end position="61"/>
    </location>
</feature>
<comment type="caution">
    <text evidence="2">The sequence shown here is derived from an EMBL/GenBank/DDBJ whole genome shotgun (WGS) entry which is preliminary data.</text>
</comment>
<evidence type="ECO:0000256" key="1">
    <source>
        <dbReference type="SAM" id="Phobius"/>
    </source>
</evidence>
<proteinExistence type="predicted"/>
<sequence length="67" mass="7520">MSTGWKLMLFWTLGFPAILTSLRILTDVFTIEEIIWVDYTAVFLGAAVAGLLFAGPLRILMEKAKEE</sequence>
<evidence type="ECO:0000313" key="3">
    <source>
        <dbReference type="Proteomes" id="UP001595279"/>
    </source>
</evidence>
<dbReference type="Proteomes" id="UP001595279">
    <property type="component" value="Unassembled WGS sequence"/>
</dbReference>
<dbReference type="EMBL" id="JBHRSA010000041">
    <property type="protein sequence ID" value="MFC3040467.1"/>
    <property type="molecule type" value="Genomic_DNA"/>
</dbReference>
<reference evidence="3" key="1">
    <citation type="journal article" date="2019" name="Int. J. Syst. Evol. Microbiol.">
        <title>The Global Catalogue of Microorganisms (GCM) 10K type strain sequencing project: providing services to taxonomists for standard genome sequencing and annotation.</title>
        <authorList>
            <consortium name="The Broad Institute Genomics Platform"/>
            <consortium name="The Broad Institute Genome Sequencing Center for Infectious Disease"/>
            <person name="Wu L."/>
            <person name="Ma J."/>
        </authorList>
    </citation>
    <scope>NUCLEOTIDE SEQUENCE [LARGE SCALE GENOMIC DNA]</scope>
    <source>
        <strain evidence="3">KCTC 13128</strain>
    </source>
</reference>
<keyword evidence="3" id="KW-1185">Reference proteome</keyword>
<keyword evidence="1" id="KW-0812">Transmembrane</keyword>